<dbReference type="Proteomes" id="UP000195120">
    <property type="component" value="Unassembled WGS sequence"/>
</dbReference>
<dbReference type="Pfam" id="PF18741">
    <property type="entry name" value="MTES_1575"/>
    <property type="match status" value="1"/>
</dbReference>
<accession>A0A9X6QM06</accession>
<reference evidence="2 3" key="1">
    <citation type="submission" date="2016-10" db="EMBL/GenBank/DDBJ databases">
        <title>Comparative genomics of Bacillus thuringiensis reveals a path to pathogens against multiple invertebrate hosts.</title>
        <authorList>
            <person name="Zheng J."/>
            <person name="Gao Q."/>
            <person name="Liu H."/>
            <person name="Peng D."/>
            <person name="Ruan L."/>
            <person name="Sun M."/>
        </authorList>
    </citation>
    <scope>NUCLEOTIDE SEQUENCE [LARGE SCALE GENOMIC DNA]</scope>
    <source>
        <strain evidence="2">BGSC 4BW1</strain>
    </source>
</reference>
<name>A0A9X6QM06_BACTU</name>
<gene>
    <name evidence="2" type="ORF">BK741_21665</name>
</gene>
<dbReference type="SUPFAM" id="SSF52980">
    <property type="entry name" value="Restriction endonuclease-like"/>
    <property type="match status" value="1"/>
</dbReference>
<dbReference type="AlphaFoldDB" id="A0A9X6QM06"/>
<feature type="domain" description="Restriction endonuclease type II-like" evidence="1">
    <location>
        <begin position="43"/>
        <end position="135"/>
    </location>
</feature>
<dbReference type="Gene3D" id="3.40.960.10">
    <property type="entry name" value="VSR Endonuclease"/>
    <property type="match status" value="1"/>
</dbReference>
<dbReference type="InterPro" id="IPR049468">
    <property type="entry name" value="Restrct_endonuc-II-like_dom"/>
</dbReference>
<comment type="caution">
    <text evidence="2">The sequence shown here is derived from an EMBL/GenBank/DDBJ whole genome shotgun (WGS) entry which is preliminary data.</text>
</comment>
<dbReference type="RefSeq" id="WP_086401757.1">
    <property type="nucleotide sequence ID" value="NZ_MOOP01000124.1"/>
</dbReference>
<evidence type="ECO:0000259" key="1">
    <source>
        <dbReference type="Pfam" id="PF18741"/>
    </source>
</evidence>
<evidence type="ECO:0000313" key="3">
    <source>
        <dbReference type="Proteomes" id="UP000195120"/>
    </source>
</evidence>
<proteinExistence type="predicted"/>
<protein>
    <recommendedName>
        <fullName evidence="1">Restriction endonuclease type II-like domain-containing protein</fullName>
    </recommendedName>
</protein>
<dbReference type="InterPro" id="IPR011335">
    <property type="entry name" value="Restrct_endonuc-II-like"/>
</dbReference>
<sequence>MIGLLVVFGCTLMFFFLSQITNSSFRYSPNNDLQRSKCSNKLEKRVYDTLCYKGYYPVVQYKVTKTRFKLDFAFFSPTGAKIDIEIDGPFHRTPEGIERDRRRDKYMKTNGWKVFRITDIALKENFEKQILLLEAKLNDAGIYPSKDQIFGVSE</sequence>
<evidence type="ECO:0000313" key="2">
    <source>
        <dbReference type="EMBL" id="OUB44881.1"/>
    </source>
</evidence>
<organism evidence="2 3">
    <name type="scientific">Bacillus thuringiensis serovar iberica</name>
    <dbReference type="NCBI Taxonomy" id="180866"/>
    <lineage>
        <taxon>Bacteria</taxon>
        <taxon>Bacillati</taxon>
        <taxon>Bacillota</taxon>
        <taxon>Bacilli</taxon>
        <taxon>Bacillales</taxon>
        <taxon>Bacillaceae</taxon>
        <taxon>Bacillus</taxon>
        <taxon>Bacillus cereus group</taxon>
    </lineage>
</organism>
<dbReference type="EMBL" id="MOOP01000124">
    <property type="protein sequence ID" value="OUB44881.1"/>
    <property type="molecule type" value="Genomic_DNA"/>
</dbReference>